<protein>
    <submittedName>
        <fullName evidence="1">Uncharacterized protein</fullName>
    </submittedName>
</protein>
<gene>
    <name evidence="1" type="ORF">V6N11_045785</name>
</gene>
<evidence type="ECO:0000313" key="1">
    <source>
        <dbReference type="EMBL" id="KAK8994712.1"/>
    </source>
</evidence>
<reference evidence="1 2" key="1">
    <citation type="journal article" date="2024" name="G3 (Bethesda)">
        <title>Genome assembly of Hibiscus sabdariffa L. provides insights into metabolisms of medicinal natural products.</title>
        <authorList>
            <person name="Kim T."/>
        </authorList>
    </citation>
    <scope>NUCLEOTIDE SEQUENCE [LARGE SCALE GENOMIC DNA]</scope>
    <source>
        <strain evidence="1">TK-2024</strain>
        <tissue evidence="1">Old leaves</tissue>
    </source>
</reference>
<accession>A0ABR2Q2L4</accession>
<dbReference type="Proteomes" id="UP001396334">
    <property type="component" value="Unassembled WGS sequence"/>
</dbReference>
<keyword evidence="2" id="KW-1185">Reference proteome</keyword>
<name>A0ABR2Q2L4_9ROSI</name>
<proteinExistence type="predicted"/>
<dbReference type="EMBL" id="JBBPBN010000047">
    <property type="protein sequence ID" value="KAK8994712.1"/>
    <property type="molecule type" value="Genomic_DNA"/>
</dbReference>
<evidence type="ECO:0000313" key="2">
    <source>
        <dbReference type="Proteomes" id="UP001396334"/>
    </source>
</evidence>
<sequence length="93" mass="10504">MDFEESRKFVGNQELNEGLVLGCYQLANHPNTEKYHCKLAMDISNEASVDSFSIGPSTIIGRTIAFRILLWDIGIGDNYCFFVETIHKCKIEG</sequence>
<comment type="caution">
    <text evidence="1">The sequence shown here is derived from an EMBL/GenBank/DDBJ whole genome shotgun (WGS) entry which is preliminary data.</text>
</comment>
<organism evidence="1 2">
    <name type="scientific">Hibiscus sabdariffa</name>
    <name type="common">roselle</name>
    <dbReference type="NCBI Taxonomy" id="183260"/>
    <lineage>
        <taxon>Eukaryota</taxon>
        <taxon>Viridiplantae</taxon>
        <taxon>Streptophyta</taxon>
        <taxon>Embryophyta</taxon>
        <taxon>Tracheophyta</taxon>
        <taxon>Spermatophyta</taxon>
        <taxon>Magnoliopsida</taxon>
        <taxon>eudicotyledons</taxon>
        <taxon>Gunneridae</taxon>
        <taxon>Pentapetalae</taxon>
        <taxon>rosids</taxon>
        <taxon>malvids</taxon>
        <taxon>Malvales</taxon>
        <taxon>Malvaceae</taxon>
        <taxon>Malvoideae</taxon>
        <taxon>Hibiscus</taxon>
    </lineage>
</organism>